<gene>
    <name evidence="1" type="ORF">SMRZ_LOCUS19359</name>
</gene>
<dbReference type="AlphaFoldDB" id="A0A183MTI4"/>
<accession>A0A183MTI4</accession>
<organism evidence="1 2">
    <name type="scientific">Schistosoma margrebowiei</name>
    <dbReference type="NCBI Taxonomy" id="48269"/>
    <lineage>
        <taxon>Eukaryota</taxon>
        <taxon>Metazoa</taxon>
        <taxon>Spiralia</taxon>
        <taxon>Lophotrochozoa</taxon>
        <taxon>Platyhelminthes</taxon>
        <taxon>Trematoda</taxon>
        <taxon>Digenea</taxon>
        <taxon>Strigeidida</taxon>
        <taxon>Schistosomatoidea</taxon>
        <taxon>Schistosomatidae</taxon>
        <taxon>Schistosoma</taxon>
    </lineage>
</organism>
<reference evidence="1 2" key="1">
    <citation type="submission" date="2018-11" db="EMBL/GenBank/DDBJ databases">
        <authorList>
            <consortium name="Pathogen Informatics"/>
        </authorList>
    </citation>
    <scope>NUCLEOTIDE SEQUENCE [LARGE SCALE GENOMIC DNA]</scope>
    <source>
        <strain evidence="1 2">Zambia</strain>
    </source>
</reference>
<evidence type="ECO:0000313" key="2">
    <source>
        <dbReference type="Proteomes" id="UP000277204"/>
    </source>
</evidence>
<dbReference type="Proteomes" id="UP000277204">
    <property type="component" value="Unassembled WGS sequence"/>
</dbReference>
<dbReference type="InterPro" id="IPR045609">
    <property type="entry name" value="DUF6451"/>
</dbReference>
<dbReference type="Pfam" id="PF20049">
    <property type="entry name" value="DUF6451"/>
    <property type="match status" value="1"/>
</dbReference>
<dbReference type="EMBL" id="UZAI01017943">
    <property type="protein sequence ID" value="VDP31351.1"/>
    <property type="molecule type" value="Genomic_DNA"/>
</dbReference>
<protein>
    <submittedName>
        <fullName evidence="1">Uncharacterized protein</fullName>
    </submittedName>
</protein>
<name>A0A183MTI4_9TREM</name>
<dbReference type="STRING" id="48269.A0A183MTI4"/>
<dbReference type="PANTHER" id="PTHR47027:SF25">
    <property type="entry name" value="REVERSE TRANSCRIPTASE DOMAIN-CONTAINING PROTEIN"/>
    <property type="match status" value="1"/>
</dbReference>
<dbReference type="SUPFAM" id="SSF53098">
    <property type="entry name" value="Ribonuclease H-like"/>
    <property type="match status" value="1"/>
</dbReference>
<sequence length="353" mass="40491">MKISTSWGKHGIQWTAQNQLDDLNFADDLALLSRTHEQMQMKTASVATVSAPVGLSKNKGKIKVLKFKAENNNPVTLDGETLEDEESFTYLGSIIDERRGSNSNVKARIGKARTAFLQLKNIWNSKQLSTNIKVRIFNANVKAVLLYGAEFWRTTTTIVKKVKVFINSCPRKILNIHWPDTISNSLLWERTNQLPAEEEVRKRPWKWIGHTLRKSPNCIRSQVLTWNLQGKRKRGRPKNTLRRIMEADMKRMNNNWKELERISQDRDRFTRIPVAISIADITADTALKVFMQNWVAIFGKPITITTDRRAHFGSELFNNLAILLGSISSSSKWDSRAFPPSTKDCPYILLRPQ</sequence>
<dbReference type="GO" id="GO:0003676">
    <property type="term" value="F:nucleic acid binding"/>
    <property type="evidence" value="ECO:0007669"/>
    <property type="project" value="InterPro"/>
</dbReference>
<dbReference type="InterPro" id="IPR012337">
    <property type="entry name" value="RNaseH-like_sf"/>
</dbReference>
<proteinExistence type="predicted"/>
<dbReference type="Gene3D" id="3.30.420.10">
    <property type="entry name" value="Ribonuclease H-like superfamily/Ribonuclease H"/>
    <property type="match status" value="1"/>
</dbReference>
<evidence type="ECO:0000313" key="1">
    <source>
        <dbReference type="EMBL" id="VDP31351.1"/>
    </source>
</evidence>
<dbReference type="PANTHER" id="PTHR47027">
    <property type="entry name" value="REVERSE TRANSCRIPTASE DOMAIN-CONTAINING PROTEIN"/>
    <property type="match status" value="1"/>
</dbReference>
<dbReference type="InterPro" id="IPR036397">
    <property type="entry name" value="RNaseH_sf"/>
</dbReference>
<keyword evidence="2" id="KW-1185">Reference proteome</keyword>